<evidence type="ECO:0000313" key="1">
    <source>
        <dbReference type="EMBL" id="TFK34499.1"/>
    </source>
</evidence>
<sequence length="162" mass="17857">MSRPSHTNAVGPSFSITIPPGWYAIATAISRKTYVQGLDVAFDIVSPQSRIFGSKPGTANDQMKITLDGTDSLPFTVQKFEYQLDFTFYYSTKSVRDAEELVDNDAKSSKINVLRTEKRPGSFAGPDSVTYFVFVEDTPTQEAGTGQYDDAVAMVHLVQKPQ</sequence>
<proteinExistence type="predicted"/>
<protein>
    <submittedName>
        <fullName evidence="1">Uncharacterized protein</fullName>
    </submittedName>
</protein>
<name>A0A5C3LMU4_9AGAR</name>
<evidence type="ECO:0000313" key="2">
    <source>
        <dbReference type="Proteomes" id="UP000308652"/>
    </source>
</evidence>
<reference evidence="1 2" key="1">
    <citation type="journal article" date="2019" name="Nat. Ecol. Evol.">
        <title>Megaphylogeny resolves global patterns of mushroom evolution.</title>
        <authorList>
            <person name="Varga T."/>
            <person name="Krizsan K."/>
            <person name="Foldi C."/>
            <person name="Dima B."/>
            <person name="Sanchez-Garcia M."/>
            <person name="Sanchez-Ramirez S."/>
            <person name="Szollosi G.J."/>
            <person name="Szarkandi J.G."/>
            <person name="Papp V."/>
            <person name="Albert L."/>
            <person name="Andreopoulos W."/>
            <person name="Angelini C."/>
            <person name="Antonin V."/>
            <person name="Barry K.W."/>
            <person name="Bougher N.L."/>
            <person name="Buchanan P."/>
            <person name="Buyck B."/>
            <person name="Bense V."/>
            <person name="Catcheside P."/>
            <person name="Chovatia M."/>
            <person name="Cooper J."/>
            <person name="Damon W."/>
            <person name="Desjardin D."/>
            <person name="Finy P."/>
            <person name="Geml J."/>
            <person name="Haridas S."/>
            <person name="Hughes K."/>
            <person name="Justo A."/>
            <person name="Karasinski D."/>
            <person name="Kautmanova I."/>
            <person name="Kiss B."/>
            <person name="Kocsube S."/>
            <person name="Kotiranta H."/>
            <person name="LaButti K.M."/>
            <person name="Lechner B.E."/>
            <person name="Liimatainen K."/>
            <person name="Lipzen A."/>
            <person name="Lukacs Z."/>
            <person name="Mihaltcheva S."/>
            <person name="Morgado L.N."/>
            <person name="Niskanen T."/>
            <person name="Noordeloos M.E."/>
            <person name="Ohm R.A."/>
            <person name="Ortiz-Santana B."/>
            <person name="Ovrebo C."/>
            <person name="Racz N."/>
            <person name="Riley R."/>
            <person name="Savchenko A."/>
            <person name="Shiryaev A."/>
            <person name="Soop K."/>
            <person name="Spirin V."/>
            <person name="Szebenyi C."/>
            <person name="Tomsovsky M."/>
            <person name="Tulloss R.E."/>
            <person name="Uehling J."/>
            <person name="Grigoriev I.V."/>
            <person name="Vagvolgyi C."/>
            <person name="Papp T."/>
            <person name="Martin F.M."/>
            <person name="Miettinen O."/>
            <person name="Hibbett D.S."/>
            <person name="Nagy L.G."/>
        </authorList>
    </citation>
    <scope>NUCLEOTIDE SEQUENCE [LARGE SCALE GENOMIC DNA]</scope>
    <source>
        <strain evidence="1 2">CBS 166.37</strain>
    </source>
</reference>
<dbReference type="Proteomes" id="UP000308652">
    <property type="component" value="Unassembled WGS sequence"/>
</dbReference>
<dbReference type="OrthoDB" id="2972000at2759"/>
<keyword evidence="2" id="KW-1185">Reference proteome</keyword>
<accession>A0A5C3LMU4</accession>
<organism evidence="1 2">
    <name type="scientific">Crucibulum laeve</name>
    <dbReference type="NCBI Taxonomy" id="68775"/>
    <lineage>
        <taxon>Eukaryota</taxon>
        <taxon>Fungi</taxon>
        <taxon>Dikarya</taxon>
        <taxon>Basidiomycota</taxon>
        <taxon>Agaricomycotina</taxon>
        <taxon>Agaricomycetes</taxon>
        <taxon>Agaricomycetidae</taxon>
        <taxon>Agaricales</taxon>
        <taxon>Agaricineae</taxon>
        <taxon>Nidulariaceae</taxon>
        <taxon>Crucibulum</taxon>
    </lineage>
</organism>
<gene>
    <name evidence="1" type="ORF">BDQ12DRAFT_689696</name>
</gene>
<dbReference type="EMBL" id="ML213631">
    <property type="protein sequence ID" value="TFK34499.1"/>
    <property type="molecule type" value="Genomic_DNA"/>
</dbReference>
<dbReference type="AlphaFoldDB" id="A0A5C3LMU4"/>